<dbReference type="InterPro" id="IPR019530">
    <property type="entry name" value="Intra-flagellar_transport_57"/>
</dbReference>
<evidence type="ECO:0000313" key="6">
    <source>
        <dbReference type="EMBL" id="GMI02278.1"/>
    </source>
</evidence>
<name>A0A9W7CAM5_9STRA</name>
<dbReference type="GO" id="GO:0030992">
    <property type="term" value="C:intraciliary transport particle B"/>
    <property type="evidence" value="ECO:0007669"/>
    <property type="project" value="TreeGrafter"/>
</dbReference>
<dbReference type="PANTHER" id="PTHR16011:SF0">
    <property type="entry name" value="INTRAFLAGELLAR TRANSPORT PROTEIN 57 HOMOLOG"/>
    <property type="match status" value="1"/>
</dbReference>
<proteinExistence type="inferred from homology"/>
<keyword evidence="3" id="KW-0969">Cilium</keyword>
<feature type="compositionally biased region" description="Basic and acidic residues" evidence="5">
    <location>
        <begin position="144"/>
        <end position="154"/>
    </location>
</feature>
<gene>
    <name evidence="6" type="ORF">TrVE_jg14127</name>
</gene>
<sequence>MPSPLSSPISPNRSHYHPATLNHSHSPPSDDASPRRRLSLASFPPAGSPTNSLGGSSHGPSKPAGAAPGQRLRRSSLARATQVEKLKVDSKIEEMHLGNFNRPKTTTTLDIDLQESPFNLPHQMKKKKKTHGKSPLFSTGLSKGEIDPRSREKGIMPPSRRHSLTLSPKKMESFTVPSAPSVTPTAGARLGEAQARRERLDVQLVERKLSGAEVLQSPDYETGRKKKTPSSSQKTHSLVIAFEIDDNQDSSPLTLLEGEVFLQRCSILNMQWVDDMISPPTPHSLALKMSNPAEQFERFVCIVKSLIHHLPGERLKFDAFDDPSTISNAIVAWCDKKGFEGRLKVANLRKGFGKDVLNVLAFVVGKVEEARVKGTRTTTIRRTFEESEPPPPSQNLSSESDEDSIADEIEVEEDAVEKGEADFEPVLERSFIMIDPVVDPIIWRKELENVSARLTRKLGAGAGGGSWRDHLRQARESAERICGEGNLAPGLEVIRSIAGGDRETLFAREKSLSALETVHQLSLENANILSEINVVREQHAIVEASLGQATDALEIIEEQLQETKLLAEERASSMSDTSGLVKMKSGLKKLKADTTKLDLEIGLAKSAILARKLEDSREVLLDDNSDDNDDYEDKM</sequence>
<evidence type="ECO:0000256" key="2">
    <source>
        <dbReference type="ARBA" id="ARBA00009415"/>
    </source>
</evidence>
<dbReference type="Proteomes" id="UP001165160">
    <property type="component" value="Unassembled WGS sequence"/>
</dbReference>
<feature type="compositionally biased region" description="Polar residues" evidence="5">
    <location>
        <begin position="48"/>
        <end position="59"/>
    </location>
</feature>
<dbReference type="GO" id="GO:1905515">
    <property type="term" value="P:non-motile cilium assembly"/>
    <property type="evidence" value="ECO:0007669"/>
    <property type="project" value="TreeGrafter"/>
</dbReference>
<accession>A0A9W7CAM5</accession>
<keyword evidence="7" id="KW-1185">Reference proteome</keyword>
<dbReference type="PANTHER" id="PTHR16011">
    <property type="entry name" value="IFT57/HIPPI"/>
    <property type="match status" value="1"/>
</dbReference>
<dbReference type="GO" id="GO:0042073">
    <property type="term" value="P:intraciliary transport"/>
    <property type="evidence" value="ECO:0007669"/>
    <property type="project" value="TreeGrafter"/>
</dbReference>
<organism evidence="6 7">
    <name type="scientific">Triparma verrucosa</name>
    <dbReference type="NCBI Taxonomy" id="1606542"/>
    <lineage>
        <taxon>Eukaryota</taxon>
        <taxon>Sar</taxon>
        <taxon>Stramenopiles</taxon>
        <taxon>Ochrophyta</taxon>
        <taxon>Bolidophyceae</taxon>
        <taxon>Parmales</taxon>
        <taxon>Triparmaceae</taxon>
        <taxon>Triparma</taxon>
    </lineage>
</organism>
<dbReference type="EMBL" id="BRXX01000280">
    <property type="protein sequence ID" value="GMI02278.1"/>
    <property type="molecule type" value="Genomic_DNA"/>
</dbReference>
<dbReference type="GO" id="GO:0005794">
    <property type="term" value="C:Golgi apparatus"/>
    <property type="evidence" value="ECO:0007669"/>
    <property type="project" value="TreeGrafter"/>
</dbReference>
<feature type="compositionally biased region" description="Basic residues" evidence="5">
    <location>
        <begin position="123"/>
        <end position="132"/>
    </location>
</feature>
<evidence type="ECO:0000256" key="3">
    <source>
        <dbReference type="ARBA" id="ARBA00023069"/>
    </source>
</evidence>
<dbReference type="AlphaFoldDB" id="A0A9W7CAM5"/>
<dbReference type="GO" id="GO:0005929">
    <property type="term" value="C:cilium"/>
    <property type="evidence" value="ECO:0007669"/>
    <property type="project" value="UniProtKB-SubCell"/>
</dbReference>
<keyword evidence="4" id="KW-0966">Cell projection</keyword>
<comment type="similarity">
    <text evidence="2">Belongs to the IFT57 family.</text>
</comment>
<dbReference type="GO" id="GO:0005815">
    <property type="term" value="C:microtubule organizing center"/>
    <property type="evidence" value="ECO:0007669"/>
    <property type="project" value="TreeGrafter"/>
</dbReference>
<feature type="region of interest" description="Disordered" evidence="5">
    <location>
        <begin position="1"/>
        <end position="86"/>
    </location>
</feature>
<protein>
    <submittedName>
        <fullName evidence="6">Uncharacterized protein</fullName>
    </submittedName>
</protein>
<reference evidence="7" key="1">
    <citation type="journal article" date="2023" name="Commun. Biol.">
        <title>Genome analysis of Parmales, the sister group of diatoms, reveals the evolutionary specialization of diatoms from phago-mixotrophs to photoautotrophs.</title>
        <authorList>
            <person name="Ban H."/>
            <person name="Sato S."/>
            <person name="Yoshikawa S."/>
            <person name="Yamada K."/>
            <person name="Nakamura Y."/>
            <person name="Ichinomiya M."/>
            <person name="Sato N."/>
            <person name="Blanc-Mathieu R."/>
            <person name="Endo H."/>
            <person name="Kuwata A."/>
            <person name="Ogata H."/>
        </authorList>
    </citation>
    <scope>NUCLEOTIDE SEQUENCE [LARGE SCALE GENOMIC DNA]</scope>
    <source>
        <strain evidence="7">NIES 3699</strain>
    </source>
</reference>
<feature type="region of interest" description="Disordered" evidence="5">
    <location>
        <begin position="378"/>
        <end position="404"/>
    </location>
</feature>
<evidence type="ECO:0000256" key="4">
    <source>
        <dbReference type="ARBA" id="ARBA00023273"/>
    </source>
</evidence>
<comment type="caution">
    <text evidence="6">The sequence shown here is derived from an EMBL/GenBank/DDBJ whole genome shotgun (WGS) entry which is preliminary data.</text>
</comment>
<comment type="subcellular location">
    <subcellularLocation>
        <location evidence="1">Cell projection</location>
        <location evidence="1">Cilium</location>
    </subcellularLocation>
</comment>
<feature type="compositionally biased region" description="Polar residues" evidence="5">
    <location>
        <begin position="1"/>
        <end position="13"/>
    </location>
</feature>
<evidence type="ECO:0000256" key="1">
    <source>
        <dbReference type="ARBA" id="ARBA00004138"/>
    </source>
</evidence>
<feature type="region of interest" description="Disordered" evidence="5">
    <location>
        <begin position="123"/>
        <end position="163"/>
    </location>
</feature>
<dbReference type="Pfam" id="PF10498">
    <property type="entry name" value="IFT57"/>
    <property type="match status" value="1"/>
</dbReference>
<evidence type="ECO:0000313" key="7">
    <source>
        <dbReference type="Proteomes" id="UP001165160"/>
    </source>
</evidence>
<evidence type="ECO:0000256" key="5">
    <source>
        <dbReference type="SAM" id="MobiDB-lite"/>
    </source>
</evidence>